<reference evidence="2 3" key="1">
    <citation type="journal article" date="2018" name="Nat. Ecol. Evol.">
        <title>Pezizomycetes genomes reveal the molecular basis of ectomycorrhizal truffle lifestyle.</title>
        <authorList>
            <person name="Murat C."/>
            <person name="Payen T."/>
            <person name="Noel B."/>
            <person name="Kuo A."/>
            <person name="Morin E."/>
            <person name="Chen J."/>
            <person name="Kohler A."/>
            <person name="Krizsan K."/>
            <person name="Balestrini R."/>
            <person name="Da Silva C."/>
            <person name="Montanini B."/>
            <person name="Hainaut M."/>
            <person name="Levati E."/>
            <person name="Barry K.W."/>
            <person name="Belfiori B."/>
            <person name="Cichocki N."/>
            <person name="Clum A."/>
            <person name="Dockter R.B."/>
            <person name="Fauchery L."/>
            <person name="Guy J."/>
            <person name="Iotti M."/>
            <person name="Le Tacon F."/>
            <person name="Lindquist E.A."/>
            <person name="Lipzen A."/>
            <person name="Malagnac F."/>
            <person name="Mello A."/>
            <person name="Molinier V."/>
            <person name="Miyauchi S."/>
            <person name="Poulain J."/>
            <person name="Riccioni C."/>
            <person name="Rubini A."/>
            <person name="Sitrit Y."/>
            <person name="Splivallo R."/>
            <person name="Traeger S."/>
            <person name="Wang M."/>
            <person name="Zifcakova L."/>
            <person name="Wipf D."/>
            <person name="Zambonelli A."/>
            <person name="Paolocci F."/>
            <person name="Nowrousian M."/>
            <person name="Ottonello S."/>
            <person name="Baldrian P."/>
            <person name="Spatafora J.W."/>
            <person name="Henrissat B."/>
            <person name="Nagy L.G."/>
            <person name="Aury J.M."/>
            <person name="Wincker P."/>
            <person name="Grigoriev I.V."/>
            <person name="Bonfante P."/>
            <person name="Martin F.M."/>
        </authorList>
    </citation>
    <scope>NUCLEOTIDE SEQUENCE [LARGE SCALE GENOMIC DNA]</scope>
    <source>
        <strain evidence="2 3">120613-1</strain>
    </source>
</reference>
<gene>
    <name evidence="2" type="ORF">L873DRAFT_317761</name>
</gene>
<sequence length="62" mass="7374">MRWRWGAESTKHNIHSFLTYHTCILITLFWISFWTGHDMMVWLVGGRGIWSGKWKGGLYKST</sequence>
<dbReference type="Proteomes" id="UP000276215">
    <property type="component" value="Unassembled WGS sequence"/>
</dbReference>
<accession>A0A3N4JBU9</accession>
<evidence type="ECO:0000313" key="2">
    <source>
        <dbReference type="EMBL" id="RPA91304.1"/>
    </source>
</evidence>
<organism evidence="2 3">
    <name type="scientific">Choiromyces venosus 120613-1</name>
    <dbReference type="NCBI Taxonomy" id="1336337"/>
    <lineage>
        <taxon>Eukaryota</taxon>
        <taxon>Fungi</taxon>
        <taxon>Dikarya</taxon>
        <taxon>Ascomycota</taxon>
        <taxon>Pezizomycotina</taxon>
        <taxon>Pezizomycetes</taxon>
        <taxon>Pezizales</taxon>
        <taxon>Tuberaceae</taxon>
        <taxon>Choiromyces</taxon>
    </lineage>
</organism>
<dbReference type="AlphaFoldDB" id="A0A3N4JBU9"/>
<protein>
    <submittedName>
        <fullName evidence="2">Uncharacterized protein</fullName>
    </submittedName>
</protein>
<proteinExistence type="predicted"/>
<keyword evidence="1" id="KW-0472">Membrane</keyword>
<evidence type="ECO:0000256" key="1">
    <source>
        <dbReference type="SAM" id="Phobius"/>
    </source>
</evidence>
<dbReference type="EMBL" id="ML120499">
    <property type="protein sequence ID" value="RPA91304.1"/>
    <property type="molecule type" value="Genomic_DNA"/>
</dbReference>
<name>A0A3N4JBU9_9PEZI</name>
<evidence type="ECO:0000313" key="3">
    <source>
        <dbReference type="Proteomes" id="UP000276215"/>
    </source>
</evidence>
<keyword evidence="3" id="KW-1185">Reference proteome</keyword>
<feature type="transmembrane region" description="Helical" evidence="1">
    <location>
        <begin position="12"/>
        <end position="33"/>
    </location>
</feature>
<keyword evidence="1" id="KW-1133">Transmembrane helix</keyword>
<keyword evidence="1" id="KW-0812">Transmembrane</keyword>